<dbReference type="AlphaFoldDB" id="A0A398CJE4"/>
<keyword evidence="1" id="KW-0472">Membrane</keyword>
<accession>A0A398CJE4</accession>
<proteinExistence type="predicted"/>
<feature type="transmembrane region" description="Helical" evidence="1">
    <location>
        <begin position="20"/>
        <end position="39"/>
    </location>
</feature>
<reference evidence="2 3" key="1">
    <citation type="submission" date="2018-09" db="EMBL/GenBank/DDBJ databases">
        <title>Cohnella cavernae sp. nov., isolated from a karst cave.</title>
        <authorList>
            <person name="Zhu H."/>
        </authorList>
    </citation>
    <scope>NUCLEOTIDE SEQUENCE [LARGE SCALE GENOMIC DNA]</scope>
    <source>
        <strain evidence="2 3">K2E09-144</strain>
    </source>
</reference>
<dbReference type="Proteomes" id="UP000266340">
    <property type="component" value="Unassembled WGS sequence"/>
</dbReference>
<organism evidence="2 3">
    <name type="scientific">Cohnella faecalis</name>
    <dbReference type="NCBI Taxonomy" id="2315694"/>
    <lineage>
        <taxon>Bacteria</taxon>
        <taxon>Bacillati</taxon>
        <taxon>Bacillota</taxon>
        <taxon>Bacilli</taxon>
        <taxon>Bacillales</taxon>
        <taxon>Paenibacillaceae</taxon>
        <taxon>Cohnella</taxon>
    </lineage>
</organism>
<comment type="caution">
    <text evidence="2">The sequence shown here is derived from an EMBL/GenBank/DDBJ whole genome shotgun (WGS) entry which is preliminary data.</text>
</comment>
<keyword evidence="1" id="KW-0812">Transmembrane</keyword>
<evidence type="ECO:0000313" key="3">
    <source>
        <dbReference type="Proteomes" id="UP000266340"/>
    </source>
</evidence>
<dbReference type="EMBL" id="QXJM01000039">
    <property type="protein sequence ID" value="RIE02252.1"/>
    <property type="molecule type" value="Genomic_DNA"/>
</dbReference>
<sequence length="241" mass="27363">MSVWQAVKHLGRFQLKSDWLGFVLTLLFVLYSGGLISVTLNDVLTDPETPKNANGLIDWMYLCLFPAFGLLINKNSISVWRNNTYHKRLSHWRTMPIPAEAIVLSRWLQAAVMVPLNGLVYLFLQYAISSGLRAEATAIQWLENAIVWIGYGLVVNAFFIFLELGYDGKKFTVIYTSFFVVSAAAVAFLTWQDIHVVDTVLAQIQTGRVWLPILSVLLAAVAFREGFRLTLRRIKSRPFTF</sequence>
<gene>
    <name evidence="2" type="ORF">D3H35_16085</name>
</gene>
<evidence type="ECO:0000256" key="1">
    <source>
        <dbReference type="SAM" id="Phobius"/>
    </source>
</evidence>
<feature type="transmembrane region" description="Helical" evidence="1">
    <location>
        <begin position="59"/>
        <end position="80"/>
    </location>
</feature>
<feature type="transmembrane region" description="Helical" evidence="1">
    <location>
        <begin position="171"/>
        <end position="189"/>
    </location>
</feature>
<keyword evidence="1" id="KW-1133">Transmembrane helix</keyword>
<name>A0A398CJE4_9BACL</name>
<keyword evidence="3" id="KW-1185">Reference proteome</keyword>
<dbReference type="RefSeq" id="WP_119150293.1">
    <property type="nucleotide sequence ID" value="NZ_JBHSOV010000001.1"/>
</dbReference>
<evidence type="ECO:0000313" key="2">
    <source>
        <dbReference type="EMBL" id="RIE02252.1"/>
    </source>
</evidence>
<dbReference type="OrthoDB" id="2678663at2"/>
<feature type="transmembrane region" description="Helical" evidence="1">
    <location>
        <begin position="101"/>
        <end position="124"/>
    </location>
</feature>
<protein>
    <submittedName>
        <fullName evidence="2">Uncharacterized protein</fullName>
    </submittedName>
</protein>
<feature type="transmembrane region" description="Helical" evidence="1">
    <location>
        <begin position="209"/>
        <end position="227"/>
    </location>
</feature>
<feature type="transmembrane region" description="Helical" evidence="1">
    <location>
        <begin position="144"/>
        <end position="164"/>
    </location>
</feature>